<dbReference type="Gene3D" id="1.25.40.10">
    <property type="entry name" value="Tetratricopeptide repeat domain"/>
    <property type="match status" value="2"/>
</dbReference>
<dbReference type="PANTHER" id="PTHR47447">
    <property type="entry name" value="OS03G0856100 PROTEIN"/>
    <property type="match status" value="1"/>
</dbReference>
<dbReference type="Proteomes" id="UP001604336">
    <property type="component" value="Unassembled WGS sequence"/>
</dbReference>
<accession>A0ABD1TJU2</accession>
<evidence type="ECO:0000256" key="3">
    <source>
        <dbReference type="PROSITE-ProRule" id="PRU00708"/>
    </source>
</evidence>
<dbReference type="NCBIfam" id="TIGR00756">
    <property type="entry name" value="PPR"/>
    <property type="match status" value="2"/>
</dbReference>
<keyword evidence="2" id="KW-0677">Repeat</keyword>
<keyword evidence="5" id="KW-1185">Reference proteome</keyword>
<evidence type="ECO:0000313" key="5">
    <source>
        <dbReference type="Proteomes" id="UP001604336"/>
    </source>
</evidence>
<dbReference type="PROSITE" id="PS51375">
    <property type="entry name" value="PPR"/>
    <property type="match status" value="2"/>
</dbReference>
<comment type="similarity">
    <text evidence="1">Belongs to the PPR family. P subfamily.</text>
</comment>
<evidence type="ECO:0000256" key="2">
    <source>
        <dbReference type="ARBA" id="ARBA00022737"/>
    </source>
</evidence>
<dbReference type="Pfam" id="PF13041">
    <property type="entry name" value="PPR_2"/>
    <property type="match status" value="1"/>
</dbReference>
<feature type="repeat" description="PPR" evidence="3">
    <location>
        <begin position="258"/>
        <end position="292"/>
    </location>
</feature>
<protein>
    <submittedName>
        <fullName evidence="4">Pentatricopeptide repeat-containing protein</fullName>
    </submittedName>
</protein>
<proteinExistence type="inferred from homology"/>
<dbReference type="InterPro" id="IPR002885">
    <property type="entry name" value="PPR_rpt"/>
</dbReference>
<name>A0ABD1TJU2_9LAMI</name>
<dbReference type="AlphaFoldDB" id="A0ABD1TJU2"/>
<gene>
    <name evidence="4" type="ORF">Adt_18423</name>
</gene>
<organism evidence="4 5">
    <name type="scientific">Abeliophyllum distichum</name>
    <dbReference type="NCBI Taxonomy" id="126358"/>
    <lineage>
        <taxon>Eukaryota</taxon>
        <taxon>Viridiplantae</taxon>
        <taxon>Streptophyta</taxon>
        <taxon>Embryophyta</taxon>
        <taxon>Tracheophyta</taxon>
        <taxon>Spermatophyta</taxon>
        <taxon>Magnoliopsida</taxon>
        <taxon>eudicotyledons</taxon>
        <taxon>Gunneridae</taxon>
        <taxon>Pentapetalae</taxon>
        <taxon>asterids</taxon>
        <taxon>lamiids</taxon>
        <taxon>Lamiales</taxon>
        <taxon>Oleaceae</taxon>
        <taxon>Forsythieae</taxon>
        <taxon>Abeliophyllum</taxon>
    </lineage>
</organism>
<evidence type="ECO:0000313" key="4">
    <source>
        <dbReference type="EMBL" id="KAL2512823.1"/>
    </source>
</evidence>
<reference evidence="5" key="1">
    <citation type="submission" date="2024-07" db="EMBL/GenBank/DDBJ databases">
        <title>Two chromosome-level genome assemblies of Korean endemic species Abeliophyllum distichum and Forsythia ovata (Oleaceae).</title>
        <authorList>
            <person name="Jang H."/>
        </authorList>
    </citation>
    <scope>NUCLEOTIDE SEQUENCE [LARGE SCALE GENOMIC DNA]</scope>
</reference>
<dbReference type="Pfam" id="PF12854">
    <property type="entry name" value="PPR_1"/>
    <property type="match status" value="1"/>
</dbReference>
<sequence length="364" mass="41076">MSRACGPTWFSPYHGDLRPSVAGRPGPVRHIATCLRSETGSFEKKETGRASRLGSFAPQRPWLTQKNPPMAVAKSKLQLVLQFPFLYTLSKHAHKPYSSATVDSYNDIVEEESNSSRSTSRGGRGTDLSSTETLITDKFHFLIKDHHRKNPDLLLKPNKLLNPNLTFPTLSFDFSKVSTVDSLSLSIILRVIEKCAAARHGIPFPQTLAFFNWATSLLLQPPSVELVNKMIDLSGKVRQFDVAWHLIDLMNAKNLNIPIEAFSTLIRRYVRAGLAAEATHTFNRMEDYNCKPDRIAFSIVISILCRKRRAAEAQAFFDSLKDKFEPDVVLYTSLVHGWCRARNISEAERVFHEMKLAGIKPDVY</sequence>
<dbReference type="PANTHER" id="PTHR47447:SF28">
    <property type="entry name" value="PENTACOTRIPEPTIDE-REPEAT REGION OF PRORP DOMAIN-CONTAINING PROTEIN"/>
    <property type="match status" value="1"/>
</dbReference>
<dbReference type="InterPro" id="IPR011990">
    <property type="entry name" value="TPR-like_helical_dom_sf"/>
</dbReference>
<feature type="repeat" description="PPR" evidence="3">
    <location>
        <begin position="327"/>
        <end position="361"/>
    </location>
</feature>
<comment type="caution">
    <text evidence="4">The sequence shown here is derived from an EMBL/GenBank/DDBJ whole genome shotgun (WGS) entry which is preliminary data.</text>
</comment>
<dbReference type="EMBL" id="JBFOLK010000005">
    <property type="protein sequence ID" value="KAL2512823.1"/>
    <property type="molecule type" value="Genomic_DNA"/>
</dbReference>
<evidence type="ECO:0000256" key="1">
    <source>
        <dbReference type="ARBA" id="ARBA00007626"/>
    </source>
</evidence>